<name>A0A1D7U2J2_9HYPH</name>
<organism evidence="1 2">
    <name type="scientific">Bosea vaviloviae</name>
    <dbReference type="NCBI Taxonomy" id="1526658"/>
    <lineage>
        <taxon>Bacteria</taxon>
        <taxon>Pseudomonadati</taxon>
        <taxon>Pseudomonadota</taxon>
        <taxon>Alphaproteobacteria</taxon>
        <taxon>Hyphomicrobiales</taxon>
        <taxon>Boseaceae</taxon>
        <taxon>Bosea</taxon>
    </lineage>
</organism>
<gene>
    <name evidence="1" type="ORF">BHK69_15070</name>
</gene>
<evidence type="ECO:0000313" key="2">
    <source>
        <dbReference type="Proteomes" id="UP000094969"/>
    </source>
</evidence>
<evidence type="ECO:0000313" key="1">
    <source>
        <dbReference type="EMBL" id="AOO81596.1"/>
    </source>
</evidence>
<sequence>MEFRCQSPLPCAGWIEFLISDTEKVRRKFNVARFQSDHAIATQPANEVAEFKDYVLPSAGVLPLSLETTYIVRGQRYDSETNFAVLLELLDYRMPAVCLFVQDDNTEADALQKPCHGLARVGISSVNDKD</sequence>
<dbReference type="Proteomes" id="UP000094969">
    <property type="component" value="Chromosome"/>
</dbReference>
<dbReference type="KEGG" id="bvv:BHK69_15070"/>
<protein>
    <submittedName>
        <fullName evidence="1">Uncharacterized protein</fullName>
    </submittedName>
</protein>
<reference evidence="1 2" key="1">
    <citation type="journal article" date="2015" name="Antonie Van Leeuwenhoek">
        <title>Bosea vaviloviae sp. nov., a new species of slow-growing rhizobia isolated from nodules of the relict species Vavilovia formosa (Stev.) Fed.</title>
        <authorList>
            <person name="Safronova V.I."/>
            <person name="Kuznetsova I.G."/>
            <person name="Sazanova A.L."/>
            <person name="Kimeklis A.K."/>
            <person name="Belimov A.A."/>
            <person name="Andronov E.E."/>
            <person name="Pinaev A.G."/>
            <person name="Chizhevskaya E.P."/>
            <person name="Pukhaev A.R."/>
            <person name="Popov K.P."/>
            <person name="Willems A."/>
            <person name="Tikhonovich I.A."/>
        </authorList>
    </citation>
    <scope>NUCLEOTIDE SEQUENCE [LARGE SCALE GENOMIC DNA]</scope>
    <source>
        <strain evidence="1 2">Vaf18</strain>
    </source>
</reference>
<dbReference type="EMBL" id="CP017147">
    <property type="protein sequence ID" value="AOO81596.1"/>
    <property type="molecule type" value="Genomic_DNA"/>
</dbReference>
<proteinExistence type="predicted"/>
<dbReference type="AlphaFoldDB" id="A0A1D7U2J2"/>
<accession>A0A1D7U2J2</accession>
<keyword evidence="2" id="KW-1185">Reference proteome</keyword>